<organism evidence="2 3">
    <name type="scientific">Deinococcus cavernae</name>
    <dbReference type="NCBI Taxonomy" id="2320857"/>
    <lineage>
        <taxon>Bacteria</taxon>
        <taxon>Thermotogati</taxon>
        <taxon>Deinococcota</taxon>
        <taxon>Deinococci</taxon>
        <taxon>Deinococcales</taxon>
        <taxon>Deinococcaceae</taxon>
        <taxon>Deinococcus</taxon>
    </lineage>
</organism>
<dbReference type="EMBL" id="QYUJ01000014">
    <property type="protein sequence ID" value="RJF72557.1"/>
    <property type="molecule type" value="Genomic_DNA"/>
</dbReference>
<name>A0A418V919_9DEIO</name>
<proteinExistence type="predicted"/>
<comment type="caution">
    <text evidence="2">The sequence shown here is derived from an EMBL/GenBank/DDBJ whole genome shotgun (WGS) entry which is preliminary data.</text>
</comment>
<protein>
    <submittedName>
        <fullName evidence="2">Uncharacterized protein</fullName>
    </submittedName>
</protein>
<accession>A0A418V919</accession>
<reference evidence="2 3" key="1">
    <citation type="submission" date="2018-09" db="EMBL/GenBank/DDBJ databases">
        <authorList>
            <person name="Zhu H."/>
        </authorList>
    </citation>
    <scope>NUCLEOTIDE SEQUENCE [LARGE SCALE GENOMIC DNA]</scope>
    <source>
        <strain evidence="2 3">K2S05-167</strain>
    </source>
</reference>
<sequence>MVQRAATRLLLDAQRQGLPIFVQEGPRPVVSRWEALTLPRKAILPPFQAGTTRETIYQTLSEVDEWVTQVDATANSAWPALLVCSTLGAHRDTLLDVARTLKQERKVDLGVIYILNTRQPPLDKAGFAAQLYCQATGKAVLRRHRSHHSVHIHHERASMSAPSSGRTADHKTLA</sequence>
<feature type="region of interest" description="Disordered" evidence="1">
    <location>
        <begin position="151"/>
        <end position="174"/>
    </location>
</feature>
<evidence type="ECO:0000313" key="2">
    <source>
        <dbReference type="EMBL" id="RJF72557.1"/>
    </source>
</evidence>
<evidence type="ECO:0000256" key="1">
    <source>
        <dbReference type="SAM" id="MobiDB-lite"/>
    </source>
</evidence>
<keyword evidence="3" id="KW-1185">Reference proteome</keyword>
<dbReference type="AlphaFoldDB" id="A0A418V919"/>
<dbReference type="Proteomes" id="UP000286287">
    <property type="component" value="Unassembled WGS sequence"/>
</dbReference>
<evidence type="ECO:0000313" key="3">
    <source>
        <dbReference type="Proteomes" id="UP000286287"/>
    </source>
</evidence>
<gene>
    <name evidence="2" type="ORF">D3875_14405</name>
</gene>